<dbReference type="PRINTS" id="PR01438">
    <property type="entry name" value="UNVRSLSTRESS"/>
</dbReference>
<dbReference type="InterPro" id="IPR006015">
    <property type="entry name" value="Universal_stress_UspA"/>
</dbReference>
<dbReference type="Pfam" id="PF00582">
    <property type="entry name" value="Usp"/>
    <property type="match status" value="1"/>
</dbReference>
<dbReference type="PANTHER" id="PTHR46268">
    <property type="entry name" value="STRESS RESPONSE PROTEIN NHAX"/>
    <property type="match status" value="1"/>
</dbReference>
<protein>
    <submittedName>
        <fullName evidence="3">Universal stress protein</fullName>
    </submittedName>
</protein>
<evidence type="ECO:0000313" key="3">
    <source>
        <dbReference type="EMBL" id="GAA4520889.1"/>
    </source>
</evidence>
<gene>
    <name evidence="3" type="ORF">GCM10023173_25540</name>
</gene>
<evidence type="ECO:0000256" key="1">
    <source>
        <dbReference type="ARBA" id="ARBA00008791"/>
    </source>
</evidence>
<keyword evidence="4" id="KW-1185">Reference proteome</keyword>
<evidence type="ECO:0000313" key="4">
    <source>
        <dbReference type="Proteomes" id="UP001500394"/>
    </source>
</evidence>
<comment type="caution">
    <text evidence="3">The sequence shown here is derived from an EMBL/GenBank/DDBJ whole genome shotgun (WGS) entry which is preliminary data.</text>
</comment>
<dbReference type="EMBL" id="BAABGR010000042">
    <property type="protein sequence ID" value="GAA4520889.1"/>
    <property type="molecule type" value="Genomic_DNA"/>
</dbReference>
<dbReference type="PANTHER" id="PTHR46268:SF6">
    <property type="entry name" value="UNIVERSAL STRESS PROTEIN UP12"/>
    <property type="match status" value="1"/>
</dbReference>
<dbReference type="InterPro" id="IPR006016">
    <property type="entry name" value="UspA"/>
</dbReference>
<name>A0ABP8R8K1_9SPHI</name>
<sequence>MADRILIPVDFSPYSDKAIEYALQLQERSPQHIDLVHVFTEETNIYQQSLSNPELIHPKVAEAKRQMQERVKIISSTFPDIEVREIFKEGNLYTEVRKLAEQNTYNAIVMGTKGAFGLDALISGSNMYDVFLNTKLPVLAVPFQEKEFRIEKIGLLCNFKYGEIDVLKQAIKLYGTDFELILIHVNTTNDTISNIDKSFDVFIEKIIEETGIENISYVIKAQNFFVQYKEDVSSAIESVIADERLDALLVTKSKKTFLRKIIEENIVKKMAYQIHIPKFFARRIEENK</sequence>
<dbReference type="CDD" id="cd00293">
    <property type="entry name" value="USP-like"/>
    <property type="match status" value="1"/>
</dbReference>
<proteinExistence type="inferred from homology"/>
<organism evidence="3 4">
    <name type="scientific">Sphingobacterium thermophilum</name>
    <dbReference type="NCBI Taxonomy" id="768534"/>
    <lineage>
        <taxon>Bacteria</taxon>
        <taxon>Pseudomonadati</taxon>
        <taxon>Bacteroidota</taxon>
        <taxon>Sphingobacteriia</taxon>
        <taxon>Sphingobacteriales</taxon>
        <taxon>Sphingobacteriaceae</taxon>
        <taxon>Sphingobacterium</taxon>
    </lineage>
</organism>
<dbReference type="SUPFAM" id="SSF52402">
    <property type="entry name" value="Adenine nucleotide alpha hydrolases-like"/>
    <property type="match status" value="1"/>
</dbReference>
<dbReference type="Gene3D" id="3.40.50.12370">
    <property type="match status" value="1"/>
</dbReference>
<dbReference type="RefSeq" id="WP_345069070.1">
    <property type="nucleotide sequence ID" value="NZ_BAABGR010000042.1"/>
</dbReference>
<evidence type="ECO:0000259" key="2">
    <source>
        <dbReference type="Pfam" id="PF00582"/>
    </source>
</evidence>
<reference evidence="4" key="1">
    <citation type="journal article" date="2019" name="Int. J. Syst. Evol. Microbiol.">
        <title>The Global Catalogue of Microorganisms (GCM) 10K type strain sequencing project: providing services to taxonomists for standard genome sequencing and annotation.</title>
        <authorList>
            <consortium name="The Broad Institute Genomics Platform"/>
            <consortium name="The Broad Institute Genome Sequencing Center for Infectious Disease"/>
            <person name="Wu L."/>
            <person name="Ma J."/>
        </authorList>
    </citation>
    <scope>NUCLEOTIDE SEQUENCE [LARGE SCALE GENOMIC DNA]</scope>
    <source>
        <strain evidence="4">JCM 17858</strain>
    </source>
</reference>
<comment type="similarity">
    <text evidence="1">Belongs to the universal stress protein A family.</text>
</comment>
<accession>A0ABP8R8K1</accession>
<dbReference type="Proteomes" id="UP001500394">
    <property type="component" value="Unassembled WGS sequence"/>
</dbReference>
<feature type="domain" description="UspA" evidence="2">
    <location>
        <begin position="1"/>
        <end position="142"/>
    </location>
</feature>